<dbReference type="InterPro" id="IPR053712">
    <property type="entry name" value="Bac_CellDiv_Activator"/>
</dbReference>
<proteinExistence type="predicted"/>
<evidence type="ECO:0000313" key="2">
    <source>
        <dbReference type="Proteomes" id="UP000188246"/>
    </source>
</evidence>
<dbReference type="STRING" id="633807.BW732_07660"/>
<evidence type="ECO:0000313" key="1">
    <source>
        <dbReference type="EMBL" id="AQP54108.1"/>
    </source>
</evidence>
<gene>
    <name evidence="1" type="ORF">BW732_07660</name>
</gene>
<name>A0A1Q2D6Q2_9ENTE</name>
<protein>
    <submittedName>
        <fullName evidence="1">Uncharacterized protein</fullName>
    </submittedName>
</protein>
<dbReference type="AlphaFoldDB" id="A0A1Q2D6Q2"/>
<dbReference type="SUPFAM" id="SSF102829">
    <property type="entry name" value="Cell division protein ZapA-like"/>
    <property type="match status" value="1"/>
</dbReference>
<dbReference type="RefSeq" id="WP_077276183.1">
    <property type="nucleotide sequence ID" value="NZ_CP019609.1"/>
</dbReference>
<sequence>MIMTEENIRYKATIAGKSYTIIGNQSHAYMDMVSELANEQLTTIKQQAPAITDEQAAILLAMNTLSVQVKLQEQILDLKKTIGQLETEVAKTADLEQRLDELKKNEKNMRKKILEEQREFSKEEMLHQIEVQKLLNQQVKEKIQKNNHKKLHNQYKK</sequence>
<organism evidence="1 2">
    <name type="scientific">Vagococcus penaei</name>
    <dbReference type="NCBI Taxonomy" id="633807"/>
    <lineage>
        <taxon>Bacteria</taxon>
        <taxon>Bacillati</taxon>
        <taxon>Bacillota</taxon>
        <taxon>Bacilli</taxon>
        <taxon>Lactobacillales</taxon>
        <taxon>Enterococcaceae</taxon>
        <taxon>Vagococcus</taxon>
    </lineage>
</organism>
<reference evidence="1 2" key="1">
    <citation type="journal article" date="2010" name="Int. J. Syst. Evol. Microbiol.">
        <title>Vagococcus penaei sp. nov., isolated from spoilage microbiota of cooked shrimp (Penaeus vannamei).</title>
        <authorList>
            <person name="Jaffres E."/>
            <person name="Prevost H."/>
            <person name="Rossero A."/>
            <person name="Joffraud J.J."/>
            <person name="Dousset X."/>
        </authorList>
    </citation>
    <scope>NUCLEOTIDE SEQUENCE [LARGE SCALE GENOMIC DNA]</scope>
    <source>
        <strain evidence="1 2">CD276</strain>
    </source>
</reference>
<dbReference type="InterPro" id="IPR036192">
    <property type="entry name" value="Cell_div_ZapA-like_sf"/>
</dbReference>
<keyword evidence="2" id="KW-1185">Reference proteome</keyword>
<dbReference type="KEGG" id="vpi:BW732_07660"/>
<dbReference type="EMBL" id="CP019609">
    <property type="protein sequence ID" value="AQP54108.1"/>
    <property type="molecule type" value="Genomic_DNA"/>
</dbReference>
<dbReference type="Pfam" id="PF05164">
    <property type="entry name" value="ZapA"/>
    <property type="match status" value="1"/>
</dbReference>
<dbReference type="InterPro" id="IPR007838">
    <property type="entry name" value="Cell_div_ZapA-like"/>
</dbReference>
<accession>A0A1Q2D6Q2</accession>
<dbReference type="OrthoDB" id="2139724at2"/>
<dbReference type="Proteomes" id="UP000188246">
    <property type="component" value="Chromosome"/>
</dbReference>
<dbReference type="Gene3D" id="6.10.250.790">
    <property type="match status" value="1"/>
</dbReference>